<dbReference type="SUPFAM" id="SSF161098">
    <property type="entry name" value="MetI-like"/>
    <property type="match status" value="1"/>
</dbReference>
<evidence type="ECO:0000313" key="16">
    <source>
        <dbReference type="Proteomes" id="UP000325307"/>
    </source>
</evidence>
<dbReference type="Gene3D" id="3.40.190.10">
    <property type="entry name" value="Periplasmic binding protein-like II"/>
    <property type="match status" value="2"/>
</dbReference>
<dbReference type="InterPro" id="IPR035906">
    <property type="entry name" value="MetI-like_sf"/>
</dbReference>
<dbReference type="SUPFAM" id="SSF53850">
    <property type="entry name" value="Periplasmic binding protein-like II"/>
    <property type="match status" value="1"/>
</dbReference>
<evidence type="ECO:0000256" key="5">
    <source>
        <dbReference type="ARBA" id="ARBA00022475"/>
    </source>
</evidence>
<evidence type="ECO:0000256" key="2">
    <source>
        <dbReference type="ARBA" id="ARBA00004651"/>
    </source>
</evidence>
<dbReference type="Gene3D" id="3.40.50.300">
    <property type="entry name" value="P-loop containing nucleotide triphosphate hydrolases"/>
    <property type="match status" value="1"/>
</dbReference>
<dbReference type="SUPFAM" id="SSF52540">
    <property type="entry name" value="P-loop containing nucleoside triphosphate hydrolases"/>
    <property type="match status" value="1"/>
</dbReference>
<evidence type="ECO:0000256" key="1">
    <source>
        <dbReference type="ARBA" id="ARBA00004202"/>
    </source>
</evidence>
<dbReference type="CDD" id="cd06261">
    <property type="entry name" value="TM_PBP2"/>
    <property type="match status" value="1"/>
</dbReference>
<dbReference type="InterPro" id="IPR003439">
    <property type="entry name" value="ABC_transporter-like_ATP-bd"/>
</dbReference>
<feature type="transmembrane region" description="Helical" evidence="11">
    <location>
        <begin position="312"/>
        <end position="339"/>
    </location>
</feature>
<evidence type="ECO:0000256" key="4">
    <source>
        <dbReference type="ARBA" id="ARBA00022448"/>
    </source>
</evidence>
<comment type="caution">
    <text evidence="15">The sequence shown here is derived from an EMBL/GenBank/DDBJ whole genome shotgun (WGS) entry which is preliminary data.</text>
</comment>
<dbReference type="Proteomes" id="UP000325307">
    <property type="component" value="Unassembled WGS sequence"/>
</dbReference>
<sequence>MTWTTLARRARQAGAALLAALTFAALPLASAQAAPADNGTLRIGTDLTYPPYAYLKDGQPAGFDPDFMDALTAELDMRPEFVDTRFEQLITGLKAGHFDVVASALYITPERAGEVEYIPYFTTGNSIVRPVSAAPVADASGLCGLSVAVIKGGDVANQLRGTASEQCVADGGRAIDVRDFTADSEGTQALLAGQVDAQVTDAAVGKTAVDSSGGKLAITSTELLFPVPVGLAVAKGNDVLAQQLRDGVAAMKASGAYQQLLDGYNLAEPSDGQVALALGSQPGAVDGEGGAEGDGFSFDWRYLASLFGHKDFWNAALTVIVLSALAWGISLVLGMLVALGRESRLPWLRKVLDVYVWFFRSLPLLVLLIFTYNAPQVIPELRVIVGSPFMAGLIAMVLSETAYISEIHRGGLSAVAGGQGEAGRALGIPWRGVQRHIVIPQAFRVALPALGNELVTIIKLTSLVSAISLTEILLVGQRLYTQNFKVLETLLAVALFYVLLVTVFDQALKLLERRLDVRRRGLRAKVHAGLAQADEVPEPAARVGTPHAGEVVLEAAGERKSFGETEVLKGVDLKVHRGEVVAVIGPSGSGKTTMIRTLNAMETIDSGDVLYRGNPVGYRHTPGGPKRVSDRELAPTREHIGMVFQQFNLFPHKTVLENVTFAPGYLGKGAPAEVRELALAQLRKVGMAAHADKYPHQLSGGQQQRVAIARALAMNPEAILFDEPTSALDPELVEEVLKVMTELAAEGLTMVMVTHEMRFAREVADWVVFMDQGVVVEEGPAAELFGNPQHERTRRFLSRVMVAS</sequence>
<dbReference type="PROSITE" id="PS50893">
    <property type="entry name" value="ABC_TRANSPORTER_2"/>
    <property type="match status" value="1"/>
</dbReference>
<feature type="domain" description="ABC transmembrane type-1" evidence="14">
    <location>
        <begin position="316"/>
        <end position="508"/>
    </location>
</feature>
<dbReference type="InterPro" id="IPR000515">
    <property type="entry name" value="MetI-like"/>
</dbReference>
<dbReference type="Gene3D" id="1.10.3720.10">
    <property type="entry name" value="MetI-like"/>
    <property type="match status" value="1"/>
</dbReference>
<dbReference type="PROSITE" id="PS00211">
    <property type="entry name" value="ABC_TRANSPORTER_1"/>
    <property type="match status" value="1"/>
</dbReference>
<dbReference type="NCBIfam" id="TIGR01726">
    <property type="entry name" value="HEQRo_perm_3TM"/>
    <property type="match status" value="1"/>
</dbReference>
<organism evidence="15 16">
    <name type="scientific">Zafaria cholistanensis</name>
    <dbReference type="NCBI Taxonomy" id="1682741"/>
    <lineage>
        <taxon>Bacteria</taxon>
        <taxon>Bacillati</taxon>
        <taxon>Actinomycetota</taxon>
        <taxon>Actinomycetes</taxon>
        <taxon>Micrococcales</taxon>
        <taxon>Micrococcaceae</taxon>
        <taxon>Zafaria</taxon>
    </lineage>
</organism>
<dbReference type="GO" id="GO:0043190">
    <property type="term" value="C:ATP-binding cassette (ABC) transporter complex"/>
    <property type="evidence" value="ECO:0007669"/>
    <property type="project" value="InterPro"/>
</dbReference>
<evidence type="ECO:0000256" key="7">
    <source>
        <dbReference type="ARBA" id="ARBA00022741"/>
    </source>
</evidence>
<dbReference type="InterPro" id="IPR001638">
    <property type="entry name" value="Solute-binding_3/MltF_N"/>
</dbReference>
<dbReference type="Pfam" id="PF00528">
    <property type="entry name" value="BPD_transp_1"/>
    <property type="match status" value="1"/>
</dbReference>
<evidence type="ECO:0000259" key="13">
    <source>
        <dbReference type="PROSITE" id="PS50893"/>
    </source>
</evidence>
<evidence type="ECO:0000256" key="3">
    <source>
        <dbReference type="ARBA" id="ARBA00005417"/>
    </source>
</evidence>
<dbReference type="Pfam" id="PF00005">
    <property type="entry name" value="ABC_tran"/>
    <property type="match status" value="1"/>
</dbReference>
<gene>
    <name evidence="15" type="ORF">NCCP1664_12100</name>
</gene>
<evidence type="ECO:0000259" key="14">
    <source>
        <dbReference type="PROSITE" id="PS50928"/>
    </source>
</evidence>
<protein>
    <submittedName>
        <fullName evidence="15">Uncharacterized protein</fullName>
    </submittedName>
</protein>
<keyword evidence="5" id="KW-1003">Cell membrane</keyword>
<dbReference type="PROSITE" id="PS50928">
    <property type="entry name" value="ABC_TM1"/>
    <property type="match status" value="1"/>
</dbReference>
<evidence type="ECO:0000313" key="15">
    <source>
        <dbReference type="EMBL" id="GER22713.1"/>
    </source>
</evidence>
<dbReference type="OrthoDB" id="7242531at2"/>
<evidence type="ECO:0000256" key="6">
    <source>
        <dbReference type="ARBA" id="ARBA00022692"/>
    </source>
</evidence>
<dbReference type="SMART" id="SM00382">
    <property type="entry name" value="AAA"/>
    <property type="match status" value="1"/>
</dbReference>
<reference evidence="15 16" key="1">
    <citation type="submission" date="2019-09" db="EMBL/GenBank/DDBJ databases">
        <title>Arthrobacter zafarii sp. nov., a moderately thermotolerant and halotolerant actinobacterium isolated from Cholistan desert soil of Pakistan.</title>
        <authorList>
            <person name="Amin A."/>
            <person name="Ahmed I."/>
            <person name="Khalid N."/>
            <person name="Schumann P."/>
            <person name="Busse H.J."/>
            <person name="Khan I.U."/>
            <person name="Li S."/>
            <person name="Li W.J."/>
        </authorList>
    </citation>
    <scope>NUCLEOTIDE SEQUENCE [LARGE SCALE GENOMIC DNA]</scope>
    <source>
        <strain evidence="15 16">NCCP-1664</strain>
    </source>
</reference>
<dbReference type="EMBL" id="BKDJ01000005">
    <property type="protein sequence ID" value="GER22713.1"/>
    <property type="molecule type" value="Genomic_DNA"/>
</dbReference>
<comment type="subcellular location">
    <subcellularLocation>
        <location evidence="2 11">Cell membrane</location>
        <topology evidence="2 11">Multi-pass membrane protein</topology>
    </subcellularLocation>
    <subcellularLocation>
        <location evidence="1">Cell membrane</location>
        <topology evidence="1">Peripheral membrane protein</topology>
    </subcellularLocation>
</comment>
<keyword evidence="6 11" id="KW-0812">Transmembrane</keyword>
<accession>A0A5A7NP79</accession>
<feature type="transmembrane region" description="Helical" evidence="11">
    <location>
        <begin position="489"/>
        <end position="511"/>
    </location>
</feature>
<dbReference type="SMART" id="SM00062">
    <property type="entry name" value="PBPb"/>
    <property type="match status" value="1"/>
</dbReference>
<dbReference type="Pfam" id="PF00497">
    <property type="entry name" value="SBP_bac_3"/>
    <property type="match status" value="1"/>
</dbReference>
<feature type="transmembrane region" description="Helical" evidence="11">
    <location>
        <begin position="351"/>
        <end position="372"/>
    </location>
</feature>
<dbReference type="InterPro" id="IPR003593">
    <property type="entry name" value="AAA+_ATPase"/>
</dbReference>
<evidence type="ECO:0000256" key="8">
    <source>
        <dbReference type="ARBA" id="ARBA00022840"/>
    </source>
</evidence>
<proteinExistence type="inferred from homology"/>
<dbReference type="PANTHER" id="PTHR43166:SF9">
    <property type="entry name" value="GLUTAMATE_ASPARTATE IMPORT ATP-BINDING PROTEIN GLTL"/>
    <property type="match status" value="1"/>
</dbReference>
<comment type="similarity">
    <text evidence="3">Belongs to the ABC transporter superfamily.</text>
</comment>
<dbReference type="CDD" id="cd01004">
    <property type="entry name" value="PBP2_MidA_like"/>
    <property type="match status" value="1"/>
</dbReference>
<keyword evidence="10 11" id="KW-0472">Membrane</keyword>
<dbReference type="AlphaFoldDB" id="A0A5A7NP79"/>
<name>A0A5A7NP79_9MICC</name>
<evidence type="ECO:0000256" key="9">
    <source>
        <dbReference type="ARBA" id="ARBA00022989"/>
    </source>
</evidence>
<keyword evidence="16" id="KW-1185">Reference proteome</keyword>
<evidence type="ECO:0000256" key="11">
    <source>
        <dbReference type="RuleBase" id="RU363032"/>
    </source>
</evidence>
<keyword evidence="9 11" id="KW-1133">Transmembrane helix</keyword>
<evidence type="ECO:0000256" key="10">
    <source>
        <dbReference type="ARBA" id="ARBA00023136"/>
    </source>
</evidence>
<dbReference type="InterPro" id="IPR017871">
    <property type="entry name" value="ABC_transporter-like_CS"/>
</dbReference>
<dbReference type="GO" id="GO:0005524">
    <property type="term" value="F:ATP binding"/>
    <property type="evidence" value="ECO:0007669"/>
    <property type="project" value="UniProtKB-KW"/>
</dbReference>
<keyword evidence="8" id="KW-0067">ATP-binding</keyword>
<dbReference type="GO" id="GO:0016887">
    <property type="term" value="F:ATP hydrolysis activity"/>
    <property type="evidence" value="ECO:0007669"/>
    <property type="project" value="InterPro"/>
</dbReference>
<dbReference type="InterPro" id="IPR027417">
    <property type="entry name" value="P-loop_NTPase"/>
</dbReference>
<keyword evidence="4 11" id="KW-0813">Transport</keyword>
<feature type="signal peptide" evidence="12">
    <location>
        <begin position="1"/>
        <end position="33"/>
    </location>
</feature>
<comment type="similarity">
    <text evidence="11">Belongs to the binding-protein-dependent transport system permease family.</text>
</comment>
<feature type="transmembrane region" description="Helical" evidence="11">
    <location>
        <begin position="384"/>
        <end position="404"/>
    </location>
</feature>
<keyword evidence="12" id="KW-0732">Signal</keyword>
<dbReference type="PANTHER" id="PTHR43166">
    <property type="entry name" value="AMINO ACID IMPORT ATP-BINDING PROTEIN"/>
    <property type="match status" value="1"/>
</dbReference>
<dbReference type="InterPro" id="IPR010065">
    <property type="entry name" value="AA_ABC_transptr_permease_3TM"/>
</dbReference>
<keyword evidence="7" id="KW-0547">Nucleotide-binding</keyword>
<evidence type="ECO:0000256" key="12">
    <source>
        <dbReference type="SAM" id="SignalP"/>
    </source>
</evidence>
<feature type="domain" description="ABC transporter" evidence="13">
    <location>
        <begin position="553"/>
        <end position="797"/>
    </location>
</feature>
<dbReference type="GO" id="GO:0022857">
    <property type="term" value="F:transmembrane transporter activity"/>
    <property type="evidence" value="ECO:0007669"/>
    <property type="project" value="InterPro"/>
</dbReference>
<dbReference type="CDD" id="cd03262">
    <property type="entry name" value="ABC_HisP_GlnQ"/>
    <property type="match status" value="1"/>
</dbReference>
<dbReference type="InterPro" id="IPR050086">
    <property type="entry name" value="MetN_ABC_transporter-like"/>
</dbReference>
<feature type="chain" id="PRO_5038678586" evidence="12">
    <location>
        <begin position="34"/>
        <end position="804"/>
    </location>
</feature>